<feature type="transmembrane region" description="Helical" evidence="6">
    <location>
        <begin position="50"/>
        <end position="72"/>
    </location>
</feature>
<dbReference type="SUPFAM" id="SSF103473">
    <property type="entry name" value="MFS general substrate transporter"/>
    <property type="match status" value="1"/>
</dbReference>
<organism evidence="8 9">
    <name type="scientific">Botrytis galanthina</name>
    <dbReference type="NCBI Taxonomy" id="278940"/>
    <lineage>
        <taxon>Eukaryota</taxon>
        <taxon>Fungi</taxon>
        <taxon>Dikarya</taxon>
        <taxon>Ascomycota</taxon>
        <taxon>Pezizomycotina</taxon>
        <taxon>Leotiomycetes</taxon>
        <taxon>Helotiales</taxon>
        <taxon>Sclerotiniaceae</taxon>
        <taxon>Botrytis</taxon>
    </lineage>
</organism>
<dbReference type="AlphaFoldDB" id="A0A4S8R4I4"/>
<comment type="subcellular location">
    <subcellularLocation>
        <location evidence="1">Membrane</location>
        <topology evidence="1">Multi-pass membrane protein</topology>
    </subcellularLocation>
</comment>
<comment type="caution">
    <text evidence="8">The sequence shown here is derived from an EMBL/GenBank/DDBJ whole genome shotgun (WGS) entry which is preliminary data.</text>
</comment>
<gene>
    <name evidence="8" type="ORF">BGAL_0125g00110</name>
</gene>
<dbReference type="PANTHER" id="PTHR23501">
    <property type="entry name" value="MAJOR FACILITATOR SUPERFAMILY"/>
    <property type="match status" value="1"/>
</dbReference>
<feature type="transmembrane region" description="Helical" evidence="6">
    <location>
        <begin position="172"/>
        <end position="194"/>
    </location>
</feature>
<feature type="transmembrane region" description="Helical" evidence="6">
    <location>
        <begin position="246"/>
        <end position="267"/>
    </location>
</feature>
<feature type="transmembrane region" description="Helical" evidence="6">
    <location>
        <begin position="311"/>
        <end position="333"/>
    </location>
</feature>
<feature type="transmembrane region" description="Helical" evidence="6">
    <location>
        <begin position="279"/>
        <end position="299"/>
    </location>
</feature>
<evidence type="ECO:0000256" key="6">
    <source>
        <dbReference type="SAM" id="Phobius"/>
    </source>
</evidence>
<protein>
    <recommendedName>
        <fullName evidence="7">Major facilitator superfamily (MFS) profile domain-containing protein</fullName>
    </recommendedName>
</protein>
<evidence type="ECO:0000256" key="4">
    <source>
        <dbReference type="ARBA" id="ARBA00023136"/>
    </source>
</evidence>
<dbReference type="InterPro" id="IPR020846">
    <property type="entry name" value="MFS_dom"/>
</dbReference>
<feature type="transmembrane region" description="Helical" evidence="6">
    <location>
        <begin position="409"/>
        <end position="430"/>
    </location>
</feature>
<evidence type="ECO:0000256" key="2">
    <source>
        <dbReference type="ARBA" id="ARBA00022692"/>
    </source>
</evidence>
<evidence type="ECO:0000256" key="1">
    <source>
        <dbReference type="ARBA" id="ARBA00004141"/>
    </source>
</evidence>
<evidence type="ECO:0000256" key="3">
    <source>
        <dbReference type="ARBA" id="ARBA00022989"/>
    </source>
</evidence>
<feature type="transmembrane region" description="Helical" evidence="6">
    <location>
        <begin position="385"/>
        <end position="403"/>
    </location>
</feature>
<feature type="transmembrane region" description="Helical" evidence="6">
    <location>
        <begin position="206"/>
        <end position="225"/>
    </location>
</feature>
<keyword evidence="9" id="KW-1185">Reference proteome</keyword>
<feature type="transmembrane region" description="Helical" evidence="6">
    <location>
        <begin position="518"/>
        <end position="537"/>
    </location>
</feature>
<evidence type="ECO:0000313" key="8">
    <source>
        <dbReference type="EMBL" id="THV51055.1"/>
    </source>
</evidence>
<feature type="transmembrane region" description="Helical" evidence="6">
    <location>
        <begin position="353"/>
        <end position="373"/>
    </location>
</feature>
<dbReference type="EMBL" id="PQXL01000125">
    <property type="protein sequence ID" value="THV51055.1"/>
    <property type="molecule type" value="Genomic_DNA"/>
</dbReference>
<keyword evidence="4 6" id="KW-0472">Membrane</keyword>
<feature type="transmembrane region" description="Helical" evidence="6">
    <location>
        <begin position="114"/>
        <end position="132"/>
    </location>
</feature>
<name>A0A4S8R4I4_9HELO</name>
<dbReference type="Proteomes" id="UP000308671">
    <property type="component" value="Unassembled WGS sequence"/>
</dbReference>
<dbReference type="PANTHER" id="PTHR23501:SF198">
    <property type="entry name" value="AZOLE RESISTANCE PROTEIN 1-RELATED"/>
    <property type="match status" value="1"/>
</dbReference>
<dbReference type="GO" id="GO:0005886">
    <property type="term" value="C:plasma membrane"/>
    <property type="evidence" value="ECO:0007669"/>
    <property type="project" value="TreeGrafter"/>
</dbReference>
<evidence type="ECO:0000256" key="5">
    <source>
        <dbReference type="SAM" id="MobiDB-lite"/>
    </source>
</evidence>
<feature type="transmembrane region" description="Helical" evidence="6">
    <location>
        <begin position="138"/>
        <end position="160"/>
    </location>
</feature>
<dbReference type="Pfam" id="PF07690">
    <property type="entry name" value="MFS_1"/>
    <property type="match status" value="1"/>
</dbReference>
<proteinExistence type="predicted"/>
<dbReference type="InterPro" id="IPR036259">
    <property type="entry name" value="MFS_trans_sf"/>
</dbReference>
<dbReference type="OrthoDB" id="10021397at2759"/>
<evidence type="ECO:0000259" key="7">
    <source>
        <dbReference type="PROSITE" id="PS50850"/>
    </source>
</evidence>
<feature type="region of interest" description="Disordered" evidence="5">
    <location>
        <begin position="1"/>
        <end position="37"/>
    </location>
</feature>
<accession>A0A4S8R4I4</accession>
<keyword evidence="2 6" id="KW-0812">Transmembrane</keyword>
<feature type="domain" description="Major facilitator superfamily (MFS) profile" evidence="7">
    <location>
        <begin position="49"/>
        <end position="540"/>
    </location>
</feature>
<feature type="transmembrane region" description="Helical" evidence="6">
    <location>
        <begin position="442"/>
        <end position="466"/>
    </location>
</feature>
<sequence length="546" mass="58851">MTSSLKSESELPSRVQDNDTENHKKSQSPEDDTVPSPINDKSWKSILSHVAPIVLVCLLVWLDEGILATAIPSISDEFKSFDQIGWYGPSYLFGLCASQLPFGRAYKDFPTKVTYLFSLLIFEVASIIQAAAPSSAAFIVGRIFAGMGGAGVLAGSLTIFSEEIPKAKLPYIMGAFGLVQSVGGIAGPIIGGAITSSSLTWRWQCFYLNPIVSAVALAPIAFLWRGKFVRPSKDGKPTTREVFAKFDYPGIIAFTAAIVTLLLGLQFGGSSYKWSDRRTIASLSVSGILFVSFFLLEWWQGDDAILPSKILGTRVVALASVYTATLDGAYFVLMYQIPLWFQTIYGLSARESGYRIIPLVASCILAGIVGTVLTGKLRYYHPFMLLGAILLTIGSALLTTLHPTASKKWVGYEILAGAGTGLGSPLPLLAVQDALLPSDVSIGYGVVLTAGYLLSSITLAIAQAVFASLLKSAIHQQLPGIDPGNIGNTGATDLKLLFTDDVYEQVLRLYNEAPTQSWYISVVLAAISVFLVLGLKWKKMDMVDHK</sequence>
<evidence type="ECO:0000313" key="9">
    <source>
        <dbReference type="Proteomes" id="UP000308671"/>
    </source>
</evidence>
<keyword evidence="3 6" id="KW-1133">Transmembrane helix</keyword>
<feature type="transmembrane region" description="Helical" evidence="6">
    <location>
        <begin position="84"/>
        <end position="102"/>
    </location>
</feature>
<dbReference type="PROSITE" id="PS50850">
    <property type="entry name" value="MFS"/>
    <property type="match status" value="1"/>
</dbReference>
<reference evidence="8 9" key="1">
    <citation type="submission" date="2017-12" db="EMBL/GenBank/DDBJ databases">
        <title>Comparative genomics of Botrytis spp.</title>
        <authorList>
            <person name="Valero-Jimenez C.A."/>
            <person name="Tapia P."/>
            <person name="Veloso J."/>
            <person name="Silva-Moreno E."/>
            <person name="Staats M."/>
            <person name="Valdes J.H."/>
            <person name="Van Kan J.A.L."/>
        </authorList>
    </citation>
    <scope>NUCLEOTIDE SEQUENCE [LARGE SCALE GENOMIC DNA]</scope>
    <source>
        <strain evidence="8 9">MUCL435</strain>
    </source>
</reference>
<dbReference type="InterPro" id="IPR011701">
    <property type="entry name" value="MFS"/>
</dbReference>
<dbReference type="GO" id="GO:0022857">
    <property type="term" value="F:transmembrane transporter activity"/>
    <property type="evidence" value="ECO:0007669"/>
    <property type="project" value="InterPro"/>
</dbReference>
<dbReference type="Gene3D" id="1.20.1250.20">
    <property type="entry name" value="MFS general substrate transporter like domains"/>
    <property type="match status" value="1"/>
</dbReference>
<feature type="compositionally biased region" description="Basic and acidic residues" evidence="5">
    <location>
        <begin position="7"/>
        <end position="28"/>
    </location>
</feature>